<dbReference type="InParanoid" id="I3EK90"/>
<sequence length="398" mass="46754">MKISNSLQKHWEVFGTGTLHKEILGIEDINSSCLKEKKTLFKQYVSTYSSMHVPPVRIYLYTDGVYKDAKKLKIQYMDNENIEKRYVWLFIHTASVIFNNIRVTLVEENTPILSKNLSAIRLIYSLILDEYLFHKSRLIDSILMKVYSPNVMESKNILPIITESINKIMAPNIISQMELKINAWTSLVHSLPMVRPSAYILNYMCLSIPRYFGNRILSRMLLSNLSVIAEHLQKNVLLAGGSVERVECLDLFKKDRNNLYRIEEIIVTLLALKPYMLEVFADDNLLSIEEKIPLNIRIGLIALFFQWRQVSSKYALFYSLIKTPIEKLNEELLSGNMHVMCKEEHMKHAAQIRQKLYAVIQNIKKVYMIRHKDSFYYFMIERMESFYQIVKKEYTYNA</sequence>
<name>I3EK90_NEMP3</name>
<gene>
    <name evidence="1" type="ORF">NEQG_00407</name>
</gene>
<dbReference type="VEuPathDB" id="MicrosporidiaDB:NEQG_00407"/>
<protein>
    <submittedName>
        <fullName evidence="1">Uncharacterized protein</fullName>
    </submittedName>
</protein>
<dbReference type="AlphaFoldDB" id="I3EK90"/>
<reference evidence="1" key="1">
    <citation type="submission" date="2011-01" db="EMBL/GenBank/DDBJ databases">
        <title>The Genome Sequence of Nematocida parisii strain ERTm3.</title>
        <authorList>
            <consortium name="The Broad Institute Genome Sequencing Platform"/>
            <consortium name="The Broad Institute Genome Sequencing Center for Infectious Disease"/>
            <person name="Cuomo C."/>
            <person name="Troemel E."/>
            <person name="Young S.K."/>
            <person name="Zeng Q."/>
            <person name="Gargeya S."/>
            <person name="Fitzgerald M."/>
            <person name="Haas B."/>
            <person name="Abouelleil A."/>
            <person name="Alvarado L."/>
            <person name="Arachchi H.M."/>
            <person name="Berlin A."/>
            <person name="Chapman S.B."/>
            <person name="Gearin G."/>
            <person name="Goldberg J."/>
            <person name="Griggs A."/>
            <person name="Gujja S."/>
            <person name="Hansen M."/>
            <person name="Heiman D."/>
            <person name="Howarth C."/>
            <person name="Larimer J."/>
            <person name="Lui A."/>
            <person name="MacDonald P.J.P."/>
            <person name="McCowen C."/>
            <person name="Montmayeur A."/>
            <person name="Murphy C."/>
            <person name="Neiman D."/>
            <person name="Pearson M."/>
            <person name="Priest M."/>
            <person name="Roberts A."/>
            <person name="Saif S."/>
            <person name="Shea T."/>
            <person name="Sisk P."/>
            <person name="Stolte C."/>
            <person name="Sykes S."/>
            <person name="Wortman J."/>
            <person name="Nusbaum C."/>
            <person name="Birren B."/>
        </authorList>
    </citation>
    <scope>NUCLEOTIDE SEQUENCE</scope>
    <source>
        <strain evidence="1">ERTm3</strain>
    </source>
</reference>
<evidence type="ECO:0000313" key="1">
    <source>
        <dbReference type="EMBL" id="EIJ89637.1"/>
    </source>
</evidence>
<accession>I3EK90</accession>
<proteinExistence type="predicted"/>
<dbReference type="HOGENOM" id="CLU_692782_0_0_1"/>
<dbReference type="EMBL" id="GL870876">
    <property type="protein sequence ID" value="EIJ89637.1"/>
    <property type="molecule type" value="Genomic_DNA"/>
</dbReference>
<evidence type="ECO:0000313" key="2">
    <source>
        <dbReference type="Proteomes" id="UP000002872"/>
    </source>
</evidence>
<dbReference type="OrthoDB" id="10290327at2759"/>
<organism evidence="1 2">
    <name type="scientific">Nematocida parisii (strain ERTm3)</name>
    <name type="common">Nematode killer fungus</name>
    <dbReference type="NCBI Taxonomy" id="935791"/>
    <lineage>
        <taxon>Eukaryota</taxon>
        <taxon>Fungi</taxon>
        <taxon>Fungi incertae sedis</taxon>
        <taxon>Microsporidia</taxon>
        <taxon>Nematocida</taxon>
    </lineage>
</organism>
<keyword evidence="2" id="KW-1185">Reference proteome</keyword>
<dbReference type="Proteomes" id="UP000002872">
    <property type="component" value="Unassembled WGS sequence"/>
</dbReference>